<protein>
    <recommendedName>
        <fullName evidence="2">Lipoprotein</fullName>
    </recommendedName>
</protein>
<evidence type="ECO:0008006" key="2">
    <source>
        <dbReference type="Google" id="ProtNLM"/>
    </source>
</evidence>
<organism evidence="1">
    <name type="scientific">uncultured delta proteobacterium</name>
    <dbReference type="NCBI Taxonomy" id="34034"/>
    <lineage>
        <taxon>Bacteria</taxon>
        <taxon>Deltaproteobacteria</taxon>
        <taxon>environmental samples</taxon>
    </lineage>
</organism>
<evidence type="ECO:0000313" key="1">
    <source>
        <dbReference type="EMBL" id="SBV94914.1"/>
    </source>
</evidence>
<accession>A0A212J676</accession>
<gene>
    <name evidence="1" type="ORF">KL86DPRO_10780</name>
</gene>
<proteinExistence type="predicted"/>
<dbReference type="EMBL" id="FLUQ01000001">
    <property type="protein sequence ID" value="SBV94914.1"/>
    <property type="molecule type" value="Genomic_DNA"/>
</dbReference>
<sequence length="42" mass="4465">MASLLSRATSGICKKKVIIGLALLLHSGCAALSPAWKWFPQP</sequence>
<name>A0A212J676_9DELT</name>
<dbReference type="AlphaFoldDB" id="A0A212J676"/>
<reference evidence="1" key="1">
    <citation type="submission" date="2016-04" db="EMBL/GenBank/DDBJ databases">
        <authorList>
            <person name="Evans L.H."/>
            <person name="Alamgir A."/>
            <person name="Owens N."/>
            <person name="Weber N.D."/>
            <person name="Virtaneva K."/>
            <person name="Barbian K."/>
            <person name="Babar A."/>
            <person name="Rosenke K."/>
        </authorList>
    </citation>
    <scope>NUCLEOTIDE SEQUENCE</scope>
    <source>
        <strain evidence="1">86</strain>
    </source>
</reference>